<keyword evidence="1" id="KW-0812">Transmembrane</keyword>
<proteinExistence type="predicted"/>
<feature type="transmembrane region" description="Helical" evidence="1">
    <location>
        <begin position="15"/>
        <end position="32"/>
    </location>
</feature>
<organism evidence="2">
    <name type="scientific">viral metagenome</name>
    <dbReference type="NCBI Taxonomy" id="1070528"/>
    <lineage>
        <taxon>unclassified sequences</taxon>
        <taxon>metagenomes</taxon>
        <taxon>organismal metagenomes</taxon>
    </lineage>
</organism>
<protein>
    <submittedName>
        <fullName evidence="2">Uncharacterized protein</fullName>
    </submittedName>
</protein>
<reference evidence="2" key="1">
    <citation type="journal article" date="2020" name="Nature">
        <title>Giant virus diversity and host interactions through global metagenomics.</title>
        <authorList>
            <person name="Schulz F."/>
            <person name="Roux S."/>
            <person name="Paez-Espino D."/>
            <person name="Jungbluth S."/>
            <person name="Walsh D.A."/>
            <person name="Denef V.J."/>
            <person name="McMahon K.D."/>
            <person name="Konstantinidis K.T."/>
            <person name="Eloe-Fadrosh E.A."/>
            <person name="Kyrpides N.C."/>
            <person name="Woyke T."/>
        </authorList>
    </citation>
    <scope>NUCLEOTIDE SEQUENCE</scope>
    <source>
        <strain evidence="2">GVMAG-M-3300023174-131</strain>
    </source>
</reference>
<accession>A0A6C0D9I1</accession>
<evidence type="ECO:0000313" key="2">
    <source>
        <dbReference type="EMBL" id="QHT13121.1"/>
    </source>
</evidence>
<dbReference type="AlphaFoldDB" id="A0A6C0D9I1"/>
<keyword evidence="1" id="KW-0472">Membrane</keyword>
<evidence type="ECO:0000256" key="1">
    <source>
        <dbReference type="SAM" id="Phobius"/>
    </source>
</evidence>
<keyword evidence="1" id="KW-1133">Transmembrane helix</keyword>
<name>A0A6C0D9I1_9ZZZZ</name>
<dbReference type="EMBL" id="MN739563">
    <property type="protein sequence ID" value="QHT13121.1"/>
    <property type="molecule type" value="Genomic_DNA"/>
</dbReference>
<sequence length="137" mass="15488">MDFKLINQNLSDDRLLIILICIAIVFFVLILPKLEKQSMAEYNSVYENFNNITKDLPMIDQHICSAQCCKFVQWPIPFNNEPLGSKENLSNYIGSNMTCNNGQSGGGCVCIQKNDYDYLANHGQTDSNPTDNPILNF</sequence>